<feature type="active site" description="Proton acceptor" evidence="6">
    <location>
        <position position="141"/>
    </location>
</feature>
<reference evidence="12" key="1">
    <citation type="submission" date="2021-01" db="EMBL/GenBank/DDBJ databases">
        <authorList>
            <consortium name="Genoscope - CEA"/>
            <person name="William W."/>
        </authorList>
    </citation>
    <scope>NUCLEOTIDE SEQUENCE</scope>
</reference>
<evidence type="ECO:0000256" key="9">
    <source>
        <dbReference type="PROSITE-ProRule" id="PRU10141"/>
    </source>
</evidence>
<keyword evidence="5 7" id="KW-0067">ATP-binding</keyword>
<dbReference type="AlphaFoldDB" id="A0A8S1XCA4"/>
<evidence type="ECO:0000256" key="1">
    <source>
        <dbReference type="ARBA" id="ARBA00022527"/>
    </source>
</evidence>
<keyword evidence="13" id="KW-1185">Reference proteome</keyword>
<keyword evidence="1" id="KW-0723">Serine/threonine-protein kinase</keyword>
<feature type="binding site" evidence="7">
    <location>
        <begin position="96"/>
        <end position="98"/>
    </location>
    <ligand>
        <name>ATP</name>
        <dbReference type="ChEBI" id="CHEBI:30616"/>
    </ligand>
</feature>
<accession>A0A8S1XCA4</accession>
<feature type="compositionally biased region" description="Low complexity" evidence="10">
    <location>
        <begin position="485"/>
        <end position="499"/>
    </location>
</feature>
<dbReference type="InterPro" id="IPR000719">
    <property type="entry name" value="Prot_kinase_dom"/>
</dbReference>
<feature type="binding site" evidence="7">
    <location>
        <begin position="145"/>
        <end position="146"/>
    </location>
    <ligand>
        <name>ATP</name>
        <dbReference type="ChEBI" id="CHEBI:30616"/>
    </ligand>
</feature>
<keyword evidence="3 7" id="KW-0547">Nucleotide-binding</keyword>
<feature type="region of interest" description="Disordered" evidence="10">
    <location>
        <begin position="527"/>
        <end position="554"/>
    </location>
</feature>
<feature type="region of interest" description="Disordered" evidence="10">
    <location>
        <begin position="421"/>
        <end position="499"/>
    </location>
</feature>
<dbReference type="Proteomes" id="UP000689195">
    <property type="component" value="Unassembled WGS sequence"/>
</dbReference>
<evidence type="ECO:0000313" key="12">
    <source>
        <dbReference type="EMBL" id="CAD8198598.1"/>
    </source>
</evidence>
<dbReference type="PROSITE" id="PS00108">
    <property type="entry name" value="PROTEIN_KINASE_ST"/>
    <property type="match status" value="1"/>
</dbReference>
<sequence>MPKLYTFKDPNFNPLQNYVVDKTLGQGTFGKVKLGIHKCTNEKVAIKILEKEKIENEADYVRIQREIHILRKIRHPNIIQLYEIIESEIKLYLITEYAPGGELFEYIVSKSRLEEREAGRIFFQLLNAIEYIHQLGIVHRDLKPENILLDINKQVKVVDFGLSNLYQPNQKLHTPCGSPCYAAPEMVSGLSYEGLKTDIWSCGIILYAMICGCVPFEDQNTKQLYEKIKHSDYKLPKSVSPQAADLLRKILQKDPQKRITIPEIRQHDFILFAGKMTIPEGVNTKLDNFKIDVDYTILQQLLQYNISEEEAVQMIKNNKHNCISTCYYLIKLKQQREKQIKPDNITTKPISIEKQNLFNKTQLIEQQKSSPLVKQKLYSQQQPTQPYSQDVQQQILLHLLQNQQQQQLIQQQQQQLIQQQTQPKEVKQPQVSKVAETGGSSSMEMFLNKAFSDRNQNKSQTKGKTKSQDPVPHRDISAPKKTSLPSKNQKSISQKPSIQSKDQLAQLLAVKQSKYLGNTDSTTYVRHKSNLKFKQGSTERSDRHSSNSQRSEITYLKRSVENRSSQHIKNDRKTRVISTYAYNDTQKPIQTQPNERINTDLSKEQSNVLQSQQQRLTHMDNLALGIQIYKHNIQNRFLIKQQQKRKSKQQQ</sequence>
<dbReference type="EMBL" id="CAJJDO010000119">
    <property type="protein sequence ID" value="CAD8198598.1"/>
    <property type="molecule type" value="Genomic_DNA"/>
</dbReference>
<feature type="cross-link" description="Glycyl lysine isopeptide (Lys-Gly) (interchain with G-Cter in SUMO2)" evidence="8">
    <location>
        <position position="143"/>
    </location>
</feature>
<dbReference type="Pfam" id="PF00069">
    <property type="entry name" value="Pkinase"/>
    <property type="match status" value="1"/>
</dbReference>
<dbReference type="OrthoDB" id="297794at2759"/>
<evidence type="ECO:0000256" key="3">
    <source>
        <dbReference type="ARBA" id="ARBA00022741"/>
    </source>
</evidence>
<dbReference type="PROSITE" id="PS50011">
    <property type="entry name" value="PROTEIN_KINASE_DOM"/>
    <property type="match status" value="1"/>
</dbReference>
<dbReference type="GO" id="GO:0005524">
    <property type="term" value="F:ATP binding"/>
    <property type="evidence" value="ECO:0007669"/>
    <property type="project" value="UniProtKB-UniRule"/>
</dbReference>
<evidence type="ECO:0000256" key="4">
    <source>
        <dbReference type="ARBA" id="ARBA00022777"/>
    </source>
</evidence>
<evidence type="ECO:0000313" key="13">
    <source>
        <dbReference type="Proteomes" id="UP000689195"/>
    </source>
</evidence>
<dbReference type="PANTHER" id="PTHR24350">
    <property type="entry name" value="SERINE/THREONINE-PROTEIN KINASE IAL-RELATED"/>
    <property type="match status" value="1"/>
</dbReference>
<dbReference type="InterPro" id="IPR008271">
    <property type="entry name" value="Ser/Thr_kinase_AS"/>
</dbReference>
<proteinExistence type="predicted"/>
<dbReference type="FunFam" id="3.30.200.20:FF:000003">
    <property type="entry name" value="Non-specific serine/threonine protein kinase"/>
    <property type="match status" value="1"/>
</dbReference>
<dbReference type="PROSITE" id="PS00107">
    <property type="entry name" value="PROTEIN_KINASE_ATP"/>
    <property type="match status" value="1"/>
</dbReference>
<dbReference type="InterPro" id="IPR017441">
    <property type="entry name" value="Protein_kinase_ATP_BS"/>
</dbReference>
<evidence type="ECO:0000256" key="8">
    <source>
        <dbReference type="PIRSR" id="PIRSR630616-3"/>
    </source>
</evidence>
<feature type="binding site" evidence="7">
    <location>
        <position position="159"/>
    </location>
    <ligand>
        <name>ATP</name>
        <dbReference type="ChEBI" id="CHEBI:30616"/>
    </ligand>
</feature>
<keyword evidence="4" id="KW-0418">Kinase</keyword>
<dbReference type="GO" id="GO:0004674">
    <property type="term" value="F:protein serine/threonine kinase activity"/>
    <property type="evidence" value="ECO:0007669"/>
    <property type="project" value="UniProtKB-KW"/>
</dbReference>
<dbReference type="CDD" id="cd14003">
    <property type="entry name" value="STKc_AMPK-like"/>
    <property type="match status" value="1"/>
</dbReference>
<dbReference type="SMART" id="SM00220">
    <property type="entry name" value="S_TKc"/>
    <property type="match status" value="1"/>
</dbReference>
<comment type="caution">
    <text evidence="12">The sequence shown here is derived from an EMBL/GenBank/DDBJ whole genome shotgun (WGS) entry which is preliminary data.</text>
</comment>
<evidence type="ECO:0000256" key="2">
    <source>
        <dbReference type="ARBA" id="ARBA00022679"/>
    </source>
</evidence>
<dbReference type="InterPro" id="IPR030616">
    <property type="entry name" value="Aur-like"/>
</dbReference>
<evidence type="ECO:0000256" key="6">
    <source>
        <dbReference type="PIRSR" id="PIRSR630616-1"/>
    </source>
</evidence>
<name>A0A8S1XCA4_9CILI</name>
<gene>
    <name evidence="12" type="ORF">PPENT_87.1.T1190080</name>
</gene>
<feature type="domain" description="Protein kinase" evidence="11">
    <location>
        <begin position="18"/>
        <end position="270"/>
    </location>
</feature>
<dbReference type="FunFam" id="1.10.510.10:FF:000740">
    <property type="entry name" value="SNF1-related protein kinase, putative"/>
    <property type="match status" value="1"/>
</dbReference>
<evidence type="ECO:0000256" key="5">
    <source>
        <dbReference type="ARBA" id="ARBA00022840"/>
    </source>
</evidence>
<organism evidence="12 13">
    <name type="scientific">Paramecium pentaurelia</name>
    <dbReference type="NCBI Taxonomy" id="43138"/>
    <lineage>
        <taxon>Eukaryota</taxon>
        <taxon>Sar</taxon>
        <taxon>Alveolata</taxon>
        <taxon>Ciliophora</taxon>
        <taxon>Intramacronucleata</taxon>
        <taxon>Oligohymenophorea</taxon>
        <taxon>Peniculida</taxon>
        <taxon>Parameciidae</taxon>
        <taxon>Paramecium</taxon>
    </lineage>
</organism>
<evidence type="ECO:0000256" key="7">
    <source>
        <dbReference type="PIRSR" id="PIRSR630616-2"/>
    </source>
</evidence>
<evidence type="ECO:0000259" key="11">
    <source>
        <dbReference type="PROSITE" id="PS50011"/>
    </source>
</evidence>
<keyword evidence="2" id="KW-0808">Transferase</keyword>
<protein>
    <recommendedName>
        <fullName evidence="11">Protein kinase domain-containing protein</fullName>
    </recommendedName>
</protein>
<evidence type="ECO:0000256" key="10">
    <source>
        <dbReference type="SAM" id="MobiDB-lite"/>
    </source>
</evidence>
<feature type="binding site" evidence="7 9">
    <location>
        <position position="47"/>
    </location>
    <ligand>
        <name>ATP</name>
        <dbReference type="ChEBI" id="CHEBI:30616"/>
    </ligand>
</feature>